<dbReference type="OrthoDB" id="343921at2759"/>
<dbReference type="GO" id="GO:0008023">
    <property type="term" value="C:transcription elongation factor complex"/>
    <property type="evidence" value="ECO:0007669"/>
    <property type="project" value="TreeGrafter"/>
</dbReference>
<dbReference type="InterPro" id="IPR003029">
    <property type="entry name" value="S1_domain"/>
</dbReference>
<dbReference type="CDD" id="cd09928">
    <property type="entry name" value="SH2_Cterm_SPT6_like"/>
    <property type="match status" value="1"/>
</dbReference>
<feature type="region of interest" description="Disordered" evidence="7">
    <location>
        <begin position="460"/>
        <end position="483"/>
    </location>
</feature>
<feature type="region of interest" description="Disordered" evidence="7">
    <location>
        <begin position="1492"/>
        <end position="1511"/>
    </location>
</feature>
<dbReference type="Pfam" id="PF14641">
    <property type="entry name" value="HTH_44"/>
    <property type="match status" value="1"/>
</dbReference>
<evidence type="ECO:0000256" key="1">
    <source>
        <dbReference type="ARBA" id="ARBA00004123"/>
    </source>
</evidence>
<feature type="domain" description="S1 motif" evidence="9">
    <location>
        <begin position="1198"/>
        <end position="1260"/>
    </location>
</feature>
<dbReference type="GO" id="GO:0034728">
    <property type="term" value="P:nucleosome organization"/>
    <property type="evidence" value="ECO:0007669"/>
    <property type="project" value="TreeGrafter"/>
</dbReference>
<dbReference type="Pfam" id="PF00575">
    <property type="entry name" value="S1"/>
    <property type="match status" value="1"/>
</dbReference>
<evidence type="ECO:0000256" key="6">
    <source>
        <dbReference type="PROSITE-ProRule" id="PRU00191"/>
    </source>
</evidence>
<evidence type="ECO:0000259" key="9">
    <source>
        <dbReference type="PROSITE" id="PS50126"/>
    </source>
</evidence>
<dbReference type="GO" id="GO:0042393">
    <property type="term" value="F:histone binding"/>
    <property type="evidence" value="ECO:0007669"/>
    <property type="project" value="TreeGrafter"/>
</dbReference>
<dbReference type="PANTHER" id="PTHR10145">
    <property type="entry name" value="TRANSCRIPTION ELONGATION FACTOR SPT6"/>
    <property type="match status" value="1"/>
</dbReference>
<feature type="compositionally biased region" description="Acidic residues" evidence="7">
    <location>
        <begin position="195"/>
        <end position="207"/>
    </location>
</feature>
<dbReference type="InterPro" id="IPR041692">
    <property type="entry name" value="HHH_9"/>
</dbReference>
<comment type="caution">
    <text evidence="10">The sequence shown here is derived from an EMBL/GenBank/DDBJ whole genome shotgun (WGS) entry which is preliminary data.</text>
</comment>
<proteinExistence type="inferred from homology"/>
<dbReference type="InterPro" id="IPR032706">
    <property type="entry name" value="Spt6_HHH"/>
</dbReference>
<dbReference type="PROSITE" id="PS50126">
    <property type="entry name" value="S1"/>
    <property type="match status" value="1"/>
</dbReference>
<dbReference type="Pfam" id="PF14633">
    <property type="entry name" value="SH2_2"/>
    <property type="match status" value="1"/>
</dbReference>
<dbReference type="FunFam" id="1.10.10.650:FF:000002">
    <property type="entry name" value="Transcription elongation factor spt6"/>
    <property type="match status" value="1"/>
</dbReference>
<dbReference type="CDD" id="cd09918">
    <property type="entry name" value="SH2_Nterm_SPT6_like"/>
    <property type="match status" value="1"/>
</dbReference>
<dbReference type="FunFam" id="1.10.10.2740:FF:000002">
    <property type="entry name" value="Transcription elongation factor Spt6"/>
    <property type="match status" value="1"/>
</dbReference>
<dbReference type="GO" id="GO:0031491">
    <property type="term" value="F:nucleosome binding"/>
    <property type="evidence" value="ECO:0007669"/>
    <property type="project" value="TreeGrafter"/>
</dbReference>
<feature type="compositionally biased region" description="Polar residues" evidence="7">
    <location>
        <begin position="217"/>
        <end position="227"/>
    </location>
</feature>
<dbReference type="PANTHER" id="PTHR10145:SF6">
    <property type="entry name" value="TRANSCRIPTION ELONGATION FACTOR SPT6"/>
    <property type="match status" value="1"/>
</dbReference>
<comment type="subcellular location">
    <subcellularLocation>
        <location evidence="1 5">Nucleus</location>
    </subcellularLocation>
</comment>
<sequence length="1511" mass="174617">MAAFFSQSAEQAYNEDDEVSGKKRKIIIHSDDSDKDENSDDKSLKSGNAESDEDNNFDDRLEDEDYDLLEENLGVSIERRRFKRLKRMPINASDDEEEEDAEATKQDIATGLFEDGENVNDGRSSSVEPDHQVFDLDNSNEEPSSDEDDFIVDNNDRPLPRRKRYSGADSALNDAREIFGINYDFNEFNSQRDEDTYEEEDDDEEDTGGVSGHGSLPSRQQKKSSANNSTDIFHVYEPAELQQGHYTDFDHQIRCIDIPERMQLRATPITPVATGSDELDQEAEWIFKQAFSQTKILQQVEDYSSGFDDFGIKGPESMEKIKNVLHLMRNQHFEVPFIYFYRKEEIQPELNINDLWKIYQFDAKWCQLRQRKDKLIRLFENMKDFQLDEIVKNPDLPLPDDVRIIKEDDIEQLKNAQTDEDLKDAYNQFMLYYNHEIPAMQTAVKLKAKKARLLKKMEKRKQQLEAEQNGEDLPHEDQSDNELEEVDNNLKQAIRRGPYTYYRRAGLCSFAKKFGLAPEQYAENLRDNYQRHEVDQDAIEPSVVAEDFLGKFYQSTEQILKAVTSMVAIQLAREPILRKSVREMYIERAKISVRPTKKGFKQIDENHSLYTVKYLKNKPIKELVDHMWLKLLAAEKDGLIKMTLSDTVEGTNSSDFIEDFKQLYVRDEFSKNVQDWNDLRKASVELAFKNYIIPDLKNELRSKITTEAVESIIQLCCRKLSNWIKFAPYTCEFYNIDENNDTETWKTSSGIRSLGISYVPDSYEAAFAAMVAPTGDVVDYLKLPHLLKRKNSYNENEKLFKESDLLCLKNFIGKFKPHVIVVGGASRDAQTIVNEVRECLTALSDEEQYPAIQVEICDPNVAKVYSLSNRGVAEFSNYPPLLREAISLARRLQDPLGEFSQLCNSEEDLLCLKFHPLQDLLPKEELLENLYREFVNKVNEVGVDLSKNRIYNGALLQFVCGLGPRKSRGLLKILKDKNTTLENRTQLVTVCHMGPKVFINCSGFIKVDTAALEERTTDAYIEPLDSTRIHPETYEWARKMAVDAMEYEDENSHHVGAVEEVMQTPEKLLDLDLDAFAVELEKQGFGNKTTTLYSIRMELTERYKDPRSPYESPSSEELFTMLTKETVETFHVGKLINATVIGFRFKKPDTEQRDQTNPVKNDETELWECPFCAKNDFPELADVWNHFDEDSCPGKAIGVRLRLDNGLSGYIHVKNISDQHVDNPEDRVQIRQTIMCRVTKVDMDRFSGECSSKSSDLTDENNTWRPAKDSYYDQEAEEKDNRAIEETKKEKQQIYVKRVIIHPSFYNISFAEAEKTIKSMKQGEAIIRPSSKGTNHLSVTWKITDDIIQHIDVVEEEKSNVYTLGRSLWIGTENFDDLDEIIARYVNVMAGYASEILEFKYYNKEVLGFKDKAQEILKEQKKNNPTGIPYIISASKNHPGKFLLSYLPREKCYHEYITVTSQGFQFRNEVFNNLDLLVRWFKKHYRDPIVEPPQSELTPKDTPSDFAGLAA</sequence>
<dbReference type="InterPro" id="IPR006641">
    <property type="entry name" value="YqgF/RNaseH-like_dom"/>
</dbReference>
<evidence type="ECO:0000256" key="7">
    <source>
        <dbReference type="SAM" id="MobiDB-lite"/>
    </source>
</evidence>
<keyword evidence="6" id="KW-0727">SH2 domain</keyword>
<keyword evidence="11" id="KW-1185">Reference proteome</keyword>
<dbReference type="SMART" id="SM00732">
    <property type="entry name" value="YqgFc"/>
    <property type="match status" value="1"/>
</dbReference>
<feature type="domain" description="SH2" evidence="8">
    <location>
        <begin position="1294"/>
        <end position="1401"/>
    </location>
</feature>
<feature type="region of interest" description="Disordered" evidence="7">
    <location>
        <begin position="1"/>
        <end position="62"/>
    </location>
</feature>
<dbReference type="EMBL" id="JAAOIC020000047">
    <property type="protein sequence ID" value="KAG8037440.1"/>
    <property type="molecule type" value="Genomic_DNA"/>
</dbReference>
<comment type="function">
    <text evidence="5">Histone H3-H4 chaperone that plays a role in maintenance of chromatin structure during RNA polymerase II transcription elongation.</text>
</comment>
<feature type="compositionally biased region" description="Polar residues" evidence="7">
    <location>
        <begin position="1"/>
        <end position="11"/>
    </location>
</feature>
<evidence type="ECO:0000259" key="8">
    <source>
        <dbReference type="PROSITE" id="PS50001"/>
    </source>
</evidence>
<feature type="compositionally biased region" description="Acidic residues" evidence="7">
    <location>
        <begin position="138"/>
        <end position="151"/>
    </location>
</feature>
<accession>A0A8J5UUL4</accession>
<dbReference type="InterPro" id="IPR028083">
    <property type="entry name" value="Spt6_acidic_N_dom"/>
</dbReference>
<reference evidence="10" key="1">
    <citation type="submission" date="2020-03" db="EMBL/GenBank/DDBJ databases">
        <authorList>
            <person name="Chebbi M.A."/>
            <person name="Drezen J.M."/>
        </authorList>
    </citation>
    <scope>NUCLEOTIDE SEQUENCE</scope>
    <source>
        <tissue evidence="10">Whole body</tissue>
    </source>
</reference>
<dbReference type="Pfam" id="PF17674">
    <property type="entry name" value="HHH_9"/>
    <property type="match status" value="1"/>
</dbReference>
<dbReference type="Pfam" id="PF14632">
    <property type="entry name" value="SPT6_acidic"/>
    <property type="match status" value="1"/>
</dbReference>
<dbReference type="Pfam" id="PF22706">
    <property type="entry name" value="Tex_central_region"/>
    <property type="match status" value="1"/>
</dbReference>
<evidence type="ECO:0000313" key="10">
    <source>
        <dbReference type="EMBL" id="KAG8037440.1"/>
    </source>
</evidence>
<reference evidence="10" key="2">
    <citation type="submission" date="2021-04" db="EMBL/GenBank/DDBJ databases">
        <title>Genome-wide patterns of bracovirus chromosomal integration into multiple host tissues during parasitism.</title>
        <authorList>
            <person name="Chebbi M.A.C."/>
        </authorList>
    </citation>
    <scope>NUCLEOTIDE SEQUENCE</scope>
    <source>
        <tissue evidence="10">Whole body</tissue>
    </source>
</reference>
<gene>
    <name evidence="10" type="ORF">G9C98_005650</name>
</gene>
<dbReference type="InterPro" id="IPR028088">
    <property type="entry name" value="Spt6_HTH_DNA-bd_dom"/>
</dbReference>
<dbReference type="SMART" id="SM00252">
    <property type="entry name" value="SH2"/>
    <property type="match status" value="2"/>
</dbReference>
<dbReference type="InterPro" id="IPR017072">
    <property type="entry name" value="TF_Spt6"/>
</dbReference>
<dbReference type="InterPro" id="IPR055179">
    <property type="entry name" value="Tex-like_central_region"/>
</dbReference>
<evidence type="ECO:0000313" key="11">
    <source>
        <dbReference type="Proteomes" id="UP000729913"/>
    </source>
</evidence>
<dbReference type="PIRSF" id="PIRSF036947">
    <property type="entry name" value="Spt6"/>
    <property type="match status" value="1"/>
</dbReference>
<keyword evidence="3 5" id="KW-0804">Transcription</keyword>
<dbReference type="InterPro" id="IPR028231">
    <property type="entry name" value="Spt6_YqgF"/>
</dbReference>
<dbReference type="CDD" id="cd00164">
    <property type="entry name" value="S1_like"/>
    <property type="match status" value="1"/>
</dbReference>
<feature type="compositionally biased region" description="Acidic residues" evidence="7">
    <location>
        <begin position="50"/>
        <end position="62"/>
    </location>
</feature>
<comment type="similarity">
    <text evidence="2 5">Belongs to the SPT6 family.</text>
</comment>
<dbReference type="Pfam" id="PF14635">
    <property type="entry name" value="HHH_7"/>
    <property type="match status" value="1"/>
</dbReference>
<dbReference type="InterPro" id="IPR035018">
    <property type="entry name" value="Spt6_SH2_C"/>
</dbReference>
<evidence type="ECO:0000256" key="2">
    <source>
        <dbReference type="ARBA" id="ARBA00009253"/>
    </source>
</evidence>
<dbReference type="GO" id="GO:0140673">
    <property type="term" value="P:transcription elongation-coupled chromatin remodeling"/>
    <property type="evidence" value="ECO:0007669"/>
    <property type="project" value="InterPro"/>
</dbReference>
<feature type="region of interest" description="Disordered" evidence="7">
    <location>
        <begin position="186"/>
        <end position="227"/>
    </location>
</feature>
<dbReference type="Pfam" id="PF14639">
    <property type="entry name" value="YqgF"/>
    <property type="match status" value="1"/>
</dbReference>
<evidence type="ECO:0000256" key="3">
    <source>
        <dbReference type="ARBA" id="ARBA00023163"/>
    </source>
</evidence>
<protein>
    <recommendedName>
        <fullName evidence="12">Transcription elongation factor spt6</fullName>
    </recommendedName>
</protein>
<keyword evidence="4 5" id="KW-0539">Nucleus</keyword>
<feature type="region of interest" description="Disordered" evidence="7">
    <location>
        <begin position="86"/>
        <end position="165"/>
    </location>
</feature>
<dbReference type="InterPro" id="IPR035019">
    <property type="entry name" value="Spt6_SH2_N"/>
</dbReference>
<dbReference type="GO" id="GO:0003677">
    <property type="term" value="F:DNA binding"/>
    <property type="evidence" value="ECO:0007669"/>
    <property type="project" value="InterPro"/>
</dbReference>
<dbReference type="Proteomes" id="UP000729913">
    <property type="component" value="Unassembled WGS sequence"/>
</dbReference>
<dbReference type="FunFam" id="1.10.3500.10:FF:000006">
    <property type="entry name" value="Transcription elongation factor spt6"/>
    <property type="match status" value="1"/>
</dbReference>
<evidence type="ECO:0000256" key="4">
    <source>
        <dbReference type="ARBA" id="ARBA00023242"/>
    </source>
</evidence>
<dbReference type="FunFam" id="3.30.505.10:FF:000030">
    <property type="entry name" value="Transcription elongation factor spt6"/>
    <property type="match status" value="1"/>
</dbReference>
<dbReference type="PROSITE" id="PS50001">
    <property type="entry name" value="SH2"/>
    <property type="match status" value="1"/>
</dbReference>
<organism evidence="10 11">
    <name type="scientific">Cotesia typhae</name>
    <dbReference type="NCBI Taxonomy" id="2053667"/>
    <lineage>
        <taxon>Eukaryota</taxon>
        <taxon>Metazoa</taxon>
        <taxon>Ecdysozoa</taxon>
        <taxon>Arthropoda</taxon>
        <taxon>Hexapoda</taxon>
        <taxon>Insecta</taxon>
        <taxon>Pterygota</taxon>
        <taxon>Neoptera</taxon>
        <taxon>Endopterygota</taxon>
        <taxon>Hymenoptera</taxon>
        <taxon>Apocrita</taxon>
        <taxon>Ichneumonoidea</taxon>
        <taxon>Braconidae</taxon>
        <taxon>Microgastrinae</taxon>
        <taxon>Cotesia</taxon>
    </lineage>
</organism>
<evidence type="ECO:0008006" key="12">
    <source>
        <dbReference type="Google" id="ProtNLM"/>
    </source>
</evidence>
<evidence type="ECO:0000256" key="5">
    <source>
        <dbReference type="PIRNR" id="PIRNR036947"/>
    </source>
</evidence>
<dbReference type="InterPro" id="IPR000980">
    <property type="entry name" value="SH2"/>
</dbReference>
<name>A0A8J5UUL4_9HYME</name>
<dbReference type="InterPro" id="IPR035420">
    <property type="entry name" value="Spt6_SH2"/>
</dbReference>